<keyword evidence="2" id="KW-0812">Transmembrane</keyword>
<evidence type="ECO:0000259" key="3">
    <source>
        <dbReference type="PROSITE" id="PS50125"/>
    </source>
</evidence>
<dbReference type="Gene3D" id="3.30.70.1230">
    <property type="entry name" value="Nucleotide cyclase"/>
    <property type="match status" value="1"/>
</dbReference>
<sequence length="634" mass="66189">MATSFSGPPADGRGRLARTAALAAALVVLAAGGQLLGLWEPLELMAYDRVVGVRFAAGPPSRAASRIAVIAVDERSLERLGAWPWPASVHARLWQVLARSRPAAVGFDVMLKERPRDPADVRALIEAARRLDGLVMPGGAEAPFPELAGAVRHLASIRYPVDPDGRVRRLVSEPGEPLPMAAVLAALANEASGATTSAGPPSPRAAPAPAAGGSSVWWIDWRRPPVVRWPLSVTALFPTYSLVDVLDGTVDPSWIEGRVVLVGVTAPGVAGADRHLTSLARLGPVPGVLVHAGAVRALLDPGAVRRAGGWSATISAVLVGLAWAAAGSASGRRGGPARAGGRLLVPLALLGLYEMAAVTLFVWAGWWLPMAAPAMGLLGTQIAAGAQAVVEERRRRRHVEMAFGRYVAREVLEELIRSSDLPAVGGARRKVAVLMADLCSFTPFAERHAPEQVVEALNAYLEAMARPVLEAGGMLDKYLGDGILAVFGAPVGGPGAARRALLASMAIVERVQALNRARASSGRCALDVRVAIHAGEVIVGNVGIPERLDYTAIGDAVNLASRLQDLAGPGEVVASVPAMEAARTETGVPPPAPRGWQRFDPETVTLRGRREPVAVVRWRKTGLAAGDGPGPLAV</sequence>
<gene>
    <name evidence="4" type="ORF">U7230_08400</name>
</gene>
<proteinExistence type="inferred from homology"/>
<feature type="transmembrane region" description="Helical" evidence="2">
    <location>
        <begin position="343"/>
        <end position="364"/>
    </location>
</feature>
<feature type="transmembrane region" description="Helical" evidence="2">
    <location>
        <begin position="310"/>
        <end position="331"/>
    </location>
</feature>
<evidence type="ECO:0000256" key="2">
    <source>
        <dbReference type="SAM" id="Phobius"/>
    </source>
</evidence>
<keyword evidence="5" id="KW-1185">Reference proteome</keyword>
<dbReference type="Pfam" id="PF05226">
    <property type="entry name" value="CHASE2"/>
    <property type="match status" value="1"/>
</dbReference>
<name>A0ABZ1BTL7_9FIRM</name>
<dbReference type="PANTHER" id="PTHR43081:SF1">
    <property type="entry name" value="ADENYLATE CYCLASE, TERMINAL-DIFFERENTIATION SPECIFIC"/>
    <property type="match status" value="1"/>
</dbReference>
<keyword evidence="2" id="KW-0472">Membrane</keyword>
<dbReference type="PROSITE" id="PS50125">
    <property type="entry name" value="GUANYLATE_CYCLASE_2"/>
    <property type="match status" value="1"/>
</dbReference>
<dbReference type="InterPro" id="IPR007890">
    <property type="entry name" value="CHASE2"/>
</dbReference>
<dbReference type="SMART" id="SM00044">
    <property type="entry name" value="CYCc"/>
    <property type="match status" value="1"/>
</dbReference>
<dbReference type="EMBL" id="CP141615">
    <property type="protein sequence ID" value="WRP16127.1"/>
    <property type="molecule type" value="Genomic_DNA"/>
</dbReference>
<organism evidence="4 5">
    <name type="scientific">Carboxydichorda subterranea</name>
    <dbReference type="NCBI Taxonomy" id="3109565"/>
    <lineage>
        <taxon>Bacteria</taxon>
        <taxon>Bacillati</taxon>
        <taxon>Bacillota</taxon>
        <taxon>Limnochordia</taxon>
        <taxon>Limnochordales</taxon>
        <taxon>Geochordaceae</taxon>
        <taxon>Carboxydichorda</taxon>
    </lineage>
</organism>
<evidence type="ECO:0000313" key="4">
    <source>
        <dbReference type="EMBL" id="WRP16127.1"/>
    </source>
</evidence>
<dbReference type="SMART" id="SM01080">
    <property type="entry name" value="CHASE2"/>
    <property type="match status" value="1"/>
</dbReference>
<evidence type="ECO:0000313" key="5">
    <source>
        <dbReference type="Proteomes" id="UP001332192"/>
    </source>
</evidence>
<protein>
    <submittedName>
        <fullName evidence="4">Adenylate/guanylate cyclase domain-containing protein</fullName>
    </submittedName>
</protein>
<dbReference type="SUPFAM" id="SSF55073">
    <property type="entry name" value="Nucleotide cyclase"/>
    <property type="match status" value="1"/>
</dbReference>
<dbReference type="InterPro" id="IPR029787">
    <property type="entry name" value="Nucleotide_cyclase"/>
</dbReference>
<dbReference type="InterPro" id="IPR001054">
    <property type="entry name" value="A/G_cyclase"/>
</dbReference>
<accession>A0ABZ1BTL7</accession>
<dbReference type="CDD" id="cd07302">
    <property type="entry name" value="CHD"/>
    <property type="match status" value="1"/>
</dbReference>
<feature type="domain" description="Guanylate cyclase" evidence="3">
    <location>
        <begin position="432"/>
        <end position="564"/>
    </location>
</feature>
<dbReference type="PANTHER" id="PTHR43081">
    <property type="entry name" value="ADENYLATE CYCLASE, TERMINAL-DIFFERENTIATION SPECIFIC-RELATED"/>
    <property type="match status" value="1"/>
</dbReference>
<keyword evidence="2" id="KW-1133">Transmembrane helix</keyword>
<dbReference type="RefSeq" id="WP_324715400.1">
    <property type="nucleotide sequence ID" value="NZ_CP141615.1"/>
</dbReference>
<evidence type="ECO:0000256" key="1">
    <source>
        <dbReference type="ARBA" id="ARBA00005381"/>
    </source>
</evidence>
<dbReference type="Proteomes" id="UP001332192">
    <property type="component" value="Chromosome"/>
</dbReference>
<comment type="similarity">
    <text evidence="1">Belongs to the adenylyl cyclase class-3 family.</text>
</comment>
<feature type="transmembrane region" description="Helical" evidence="2">
    <location>
        <begin position="20"/>
        <end position="39"/>
    </location>
</feature>
<dbReference type="Pfam" id="PF00211">
    <property type="entry name" value="Guanylate_cyc"/>
    <property type="match status" value="1"/>
</dbReference>
<dbReference type="InterPro" id="IPR050697">
    <property type="entry name" value="Adenylyl/Guanylyl_Cyclase_3/4"/>
</dbReference>
<reference evidence="4 5" key="1">
    <citation type="journal article" date="2024" name="Front. Microbiol.">
        <title>Novel thermophilic genera Geochorda gen. nov. and Carboxydochorda gen. nov. from the deep terrestrial subsurface reveal the ecophysiological diversity in the class Limnochordia.</title>
        <authorList>
            <person name="Karnachuk O.V."/>
            <person name="Lukina A.P."/>
            <person name="Avakyan M.R."/>
            <person name="Kadnikov V.V."/>
            <person name="Begmatov S."/>
            <person name="Beletsky A.V."/>
            <person name="Vlasova K.G."/>
            <person name="Novikov A.A."/>
            <person name="Shcherbakova V.A."/>
            <person name="Mardanov A.V."/>
            <person name="Ravin N.V."/>
        </authorList>
    </citation>
    <scope>NUCLEOTIDE SEQUENCE [LARGE SCALE GENOMIC DNA]</scope>
    <source>
        <strain evidence="4 5">L945</strain>
    </source>
</reference>